<feature type="domain" description="Cyanovirin-N" evidence="1">
    <location>
        <begin position="20"/>
        <end position="102"/>
    </location>
</feature>
<sequence length="111" mass="11414">LCALVVTVYKPLVVGQSGATSWDENLDGTTLYATCNEDAEDAVGASIDLNNCVVNHGGTLTFSANTQCIERGAYSESCDPGCYLSGPTNLCSTCGDGAGGWYTNCIDVGVS</sequence>
<evidence type="ECO:0000313" key="2">
    <source>
        <dbReference type="EMBL" id="KZT50235.1"/>
    </source>
</evidence>
<dbReference type="OrthoDB" id="5239998at2759"/>
<feature type="non-terminal residue" evidence="2">
    <location>
        <position position="1"/>
    </location>
</feature>
<dbReference type="Gene3D" id="2.30.60.10">
    <property type="entry name" value="Cyanovirin-N"/>
    <property type="match status" value="1"/>
</dbReference>
<evidence type="ECO:0000259" key="1">
    <source>
        <dbReference type="Pfam" id="PF08881"/>
    </source>
</evidence>
<dbReference type="Pfam" id="PF08881">
    <property type="entry name" value="CVNH"/>
    <property type="match status" value="1"/>
</dbReference>
<dbReference type="EMBL" id="KV424205">
    <property type="protein sequence ID" value="KZT50235.1"/>
    <property type="molecule type" value="Genomic_DNA"/>
</dbReference>
<dbReference type="AlphaFoldDB" id="A0A165C4N6"/>
<dbReference type="STRING" id="1353952.A0A165C4N6"/>
<dbReference type="InterPro" id="IPR036673">
    <property type="entry name" value="Cyanovirin-N_sf"/>
</dbReference>
<evidence type="ECO:0000313" key="3">
    <source>
        <dbReference type="Proteomes" id="UP000076842"/>
    </source>
</evidence>
<proteinExistence type="predicted"/>
<keyword evidence="3" id="KW-1185">Reference proteome</keyword>
<dbReference type="InterPro" id="IPR011058">
    <property type="entry name" value="Cyanovirin-N"/>
</dbReference>
<reference evidence="2 3" key="1">
    <citation type="journal article" date="2016" name="Mol. Biol. Evol.">
        <title>Comparative Genomics of Early-Diverging Mushroom-Forming Fungi Provides Insights into the Origins of Lignocellulose Decay Capabilities.</title>
        <authorList>
            <person name="Nagy L.G."/>
            <person name="Riley R."/>
            <person name="Tritt A."/>
            <person name="Adam C."/>
            <person name="Daum C."/>
            <person name="Floudas D."/>
            <person name="Sun H."/>
            <person name="Yadav J.S."/>
            <person name="Pangilinan J."/>
            <person name="Larsson K.H."/>
            <person name="Matsuura K."/>
            <person name="Barry K."/>
            <person name="Labutti K."/>
            <person name="Kuo R."/>
            <person name="Ohm R.A."/>
            <person name="Bhattacharya S.S."/>
            <person name="Shirouzu T."/>
            <person name="Yoshinaga Y."/>
            <person name="Martin F.M."/>
            <person name="Grigoriev I.V."/>
            <person name="Hibbett D.S."/>
        </authorList>
    </citation>
    <scope>NUCLEOTIDE SEQUENCE [LARGE SCALE GENOMIC DNA]</scope>
    <source>
        <strain evidence="2 3">HHB12733</strain>
    </source>
</reference>
<gene>
    <name evidence="2" type="ORF">CALCODRAFT_444869</name>
</gene>
<dbReference type="SUPFAM" id="SSF51322">
    <property type="entry name" value="Cyanovirin-N"/>
    <property type="match status" value="1"/>
</dbReference>
<dbReference type="InParanoid" id="A0A165C4N6"/>
<accession>A0A165C4N6</accession>
<name>A0A165C4N6_9BASI</name>
<dbReference type="Proteomes" id="UP000076842">
    <property type="component" value="Unassembled WGS sequence"/>
</dbReference>
<organism evidence="2 3">
    <name type="scientific">Calocera cornea HHB12733</name>
    <dbReference type="NCBI Taxonomy" id="1353952"/>
    <lineage>
        <taxon>Eukaryota</taxon>
        <taxon>Fungi</taxon>
        <taxon>Dikarya</taxon>
        <taxon>Basidiomycota</taxon>
        <taxon>Agaricomycotina</taxon>
        <taxon>Dacrymycetes</taxon>
        <taxon>Dacrymycetales</taxon>
        <taxon>Dacrymycetaceae</taxon>
        <taxon>Calocera</taxon>
    </lineage>
</organism>
<protein>
    <recommendedName>
        <fullName evidence="1">Cyanovirin-N domain-containing protein</fullName>
    </recommendedName>
</protein>